<evidence type="ECO:0000256" key="1">
    <source>
        <dbReference type="SAM" id="MobiDB-lite"/>
    </source>
</evidence>
<dbReference type="EMBL" id="KV417546">
    <property type="protein sequence ID" value="KZP21536.1"/>
    <property type="molecule type" value="Genomic_DNA"/>
</dbReference>
<proteinExistence type="predicted"/>
<dbReference type="OrthoDB" id="3210731at2759"/>
<evidence type="ECO:0000313" key="3">
    <source>
        <dbReference type="Proteomes" id="UP000076532"/>
    </source>
</evidence>
<feature type="region of interest" description="Disordered" evidence="1">
    <location>
        <begin position="1"/>
        <end position="27"/>
    </location>
</feature>
<feature type="compositionally biased region" description="Low complexity" evidence="1">
    <location>
        <begin position="271"/>
        <end position="282"/>
    </location>
</feature>
<protein>
    <submittedName>
        <fullName evidence="2">Uncharacterized protein</fullName>
    </submittedName>
</protein>
<reference evidence="2 3" key="1">
    <citation type="journal article" date="2016" name="Mol. Biol. Evol.">
        <title>Comparative Genomics of Early-Diverging Mushroom-Forming Fungi Provides Insights into the Origins of Lignocellulose Decay Capabilities.</title>
        <authorList>
            <person name="Nagy L.G."/>
            <person name="Riley R."/>
            <person name="Tritt A."/>
            <person name="Adam C."/>
            <person name="Daum C."/>
            <person name="Floudas D."/>
            <person name="Sun H."/>
            <person name="Yadav J.S."/>
            <person name="Pangilinan J."/>
            <person name="Larsson K.H."/>
            <person name="Matsuura K."/>
            <person name="Barry K."/>
            <person name="Labutti K."/>
            <person name="Kuo R."/>
            <person name="Ohm R.A."/>
            <person name="Bhattacharya S.S."/>
            <person name="Shirouzu T."/>
            <person name="Yoshinaga Y."/>
            <person name="Martin F.M."/>
            <person name="Grigoriev I.V."/>
            <person name="Hibbett D.S."/>
        </authorList>
    </citation>
    <scope>NUCLEOTIDE SEQUENCE [LARGE SCALE GENOMIC DNA]</scope>
    <source>
        <strain evidence="2 3">CBS 109695</strain>
    </source>
</reference>
<feature type="region of interest" description="Disordered" evidence="1">
    <location>
        <begin position="259"/>
        <end position="307"/>
    </location>
</feature>
<keyword evidence="3" id="KW-1185">Reference proteome</keyword>
<organism evidence="2 3">
    <name type="scientific">Athelia psychrophila</name>
    <dbReference type="NCBI Taxonomy" id="1759441"/>
    <lineage>
        <taxon>Eukaryota</taxon>
        <taxon>Fungi</taxon>
        <taxon>Dikarya</taxon>
        <taxon>Basidiomycota</taxon>
        <taxon>Agaricomycotina</taxon>
        <taxon>Agaricomycetes</taxon>
        <taxon>Agaricomycetidae</taxon>
        <taxon>Atheliales</taxon>
        <taxon>Atheliaceae</taxon>
        <taxon>Athelia</taxon>
    </lineage>
</organism>
<feature type="region of interest" description="Disordered" evidence="1">
    <location>
        <begin position="650"/>
        <end position="686"/>
    </location>
</feature>
<feature type="compositionally biased region" description="Low complexity" evidence="1">
    <location>
        <begin position="488"/>
        <end position="497"/>
    </location>
</feature>
<name>A0A166K526_9AGAM</name>
<evidence type="ECO:0000313" key="2">
    <source>
        <dbReference type="EMBL" id="KZP21536.1"/>
    </source>
</evidence>
<feature type="region of interest" description="Disordered" evidence="1">
    <location>
        <begin position="488"/>
        <end position="513"/>
    </location>
</feature>
<dbReference type="Proteomes" id="UP000076532">
    <property type="component" value="Unassembled WGS sequence"/>
</dbReference>
<feature type="region of interest" description="Disordered" evidence="1">
    <location>
        <begin position="1013"/>
        <end position="1045"/>
    </location>
</feature>
<feature type="region of interest" description="Disordered" evidence="1">
    <location>
        <begin position="413"/>
        <end position="439"/>
    </location>
</feature>
<sequence length="1102" mass="117806">MQSASSSRHTRTMSPPQSQSSHALTAGAQQRVNIVTRVAIEGKAKKNEKGAGVRMYLKMAVPVDSLVAGSTIALFSEESIKILSSQVHPIDSNSVPWNFSSTTSPLLHSAAHALGLPARSSKSYLSLFGHQTPSSSRHNVSINGLIVPTLDDKYTGHILVSGYNVSYVLPKEFPPRFNDDSPSMNALRRRPSITDRGQMHFMAAIDLWVPYVSKPPRAPFLLSIPVPRCLSNNIKLRIFPPSAPSQSFASLSSIDDDPGSWELAADPHVTRSASSRPSRASAYTHTQDADDESSDSSTAGFAEGCGVQGSFPSTDRVRVRWAAPSRSVDVDGDGRRRVGVKEVKGEMNCVVLGKERGPDGEEAGVVVRVEYKGGCKGIWFDGVATLLGMDLGLESKGSDVFWAEGFEKKWEVTGGPGYTGFDTGAPPARPAPSRQLSRDSPEAFLAPHILSRQSSASSQASLLRAPLPATGVGEYSFEGSNASLASEMSSISSSAQATPDANSRPSSPIAEARPPAVPLNIHVNMNDLLPPSKNVFNFTISGTILVVPRRGSSGAASSVQSPTHTAEADPRPIVLPKFTIFTSDSETITTMIRSEANNATVEVYTIAGDIREAQTRRTVLQKGGLARCGMEGGRIGLRSVPSAFSRIKGDTAMVNGNGTPSPRTPTPLPRTPSTSTSLKRVNTTSTAALRPRRDGALMIPSVDITVTPLPSKEAVAGTYAVRVCLPAPADTDKEWFEFGLAQSTASTSAAETSHRPQVDIASASIEGVPVRFETSSFKQDRSRIAGVSMPLVGTVDAEWASWVRVHVGEAGGGRVQVDYVVTSQSASMSVKQKGKQQAGKDVVTHILLPTFQLAVGRLVVNVEADRDYRLSSLKSNFTHQQSAPGGPRLLHYSLDEFFSPKLSMALQPAAPPLSTILPIIAKSLLWAIPTIISLFLLLRVLSLDSRFHQMQHSLDSCPADAGSSRILDAVPEATSSASNSLPSGQPQWWFGEDISLEGRTYMPEAPPAATVEAWSSSTTLSSSTTSTTSTTSTSSPSPASIPTITPTADAQTMSLMPITNYVWPIAFELPEDLQHTMKVVLKGLGVFWQVCRKVYHYPLDPS</sequence>
<dbReference type="AlphaFoldDB" id="A0A166K526"/>
<feature type="compositionally biased region" description="Low complexity" evidence="1">
    <location>
        <begin position="1015"/>
        <end position="1045"/>
    </location>
</feature>
<accession>A0A166K526</accession>
<dbReference type="STRING" id="436010.A0A166K526"/>
<gene>
    <name evidence="2" type="ORF">FIBSPDRAFT_1044077</name>
</gene>